<keyword evidence="3" id="KW-0175">Coiled coil</keyword>
<evidence type="ECO:0000313" key="5">
    <source>
        <dbReference type="EMBL" id="KAL3743787.1"/>
    </source>
</evidence>
<sequence length="170" mass="19186">MSVKGRKVSGRGETVAANYAFGPLENDIMIKHRLPKLQKKFASFVVEVEKDEDNYGECEKLSKAFLQELSTFEIPFLKSKAVVSANVREKDNFNELKDKINGQILQAQADIKELKKQLRGSIKRSVGSSKKFLLSTLPEGPRNDRSTSTVEWNLQTEKPSSHSKGERKTQ</sequence>
<evidence type="ECO:0000256" key="4">
    <source>
        <dbReference type="SAM" id="MobiDB-lite"/>
    </source>
</evidence>
<reference evidence="5 6" key="1">
    <citation type="submission" date="2024-11" db="EMBL/GenBank/DDBJ databases">
        <title>Chromosome-level genome assembly of Eucalyptus globulus Labill. provides insights into its genome evolution.</title>
        <authorList>
            <person name="Li X."/>
        </authorList>
    </citation>
    <scope>NUCLEOTIDE SEQUENCE [LARGE SCALE GENOMIC DNA]</scope>
    <source>
        <strain evidence="5">CL2024</strain>
        <tissue evidence="5">Fresh tender leaves</tissue>
    </source>
</reference>
<accession>A0ABD3KWK2</accession>
<comment type="subcellular location">
    <subcellularLocation>
        <location evidence="1">Nucleus</location>
    </subcellularLocation>
</comment>
<feature type="compositionally biased region" description="Basic and acidic residues" evidence="4">
    <location>
        <begin position="159"/>
        <end position="170"/>
    </location>
</feature>
<dbReference type="AlphaFoldDB" id="A0ABD3KWK2"/>
<dbReference type="Pfam" id="PF05615">
    <property type="entry name" value="THOC7"/>
    <property type="match status" value="1"/>
</dbReference>
<comment type="caution">
    <text evidence="5">The sequence shown here is derived from an EMBL/GenBank/DDBJ whole genome shotgun (WGS) entry which is preliminary data.</text>
</comment>
<name>A0ABD3KWK2_EUCGL</name>
<feature type="region of interest" description="Disordered" evidence="4">
    <location>
        <begin position="133"/>
        <end position="170"/>
    </location>
</feature>
<dbReference type="Proteomes" id="UP001634007">
    <property type="component" value="Unassembled WGS sequence"/>
</dbReference>
<evidence type="ECO:0000313" key="6">
    <source>
        <dbReference type="Proteomes" id="UP001634007"/>
    </source>
</evidence>
<dbReference type="GO" id="GO:0005634">
    <property type="term" value="C:nucleus"/>
    <property type="evidence" value="ECO:0007669"/>
    <property type="project" value="UniProtKB-SubCell"/>
</dbReference>
<organism evidence="5 6">
    <name type="scientific">Eucalyptus globulus</name>
    <name type="common">Tasmanian blue gum</name>
    <dbReference type="NCBI Taxonomy" id="34317"/>
    <lineage>
        <taxon>Eukaryota</taxon>
        <taxon>Viridiplantae</taxon>
        <taxon>Streptophyta</taxon>
        <taxon>Embryophyta</taxon>
        <taxon>Tracheophyta</taxon>
        <taxon>Spermatophyta</taxon>
        <taxon>Magnoliopsida</taxon>
        <taxon>eudicotyledons</taxon>
        <taxon>Gunneridae</taxon>
        <taxon>Pentapetalae</taxon>
        <taxon>rosids</taxon>
        <taxon>malvids</taxon>
        <taxon>Myrtales</taxon>
        <taxon>Myrtaceae</taxon>
        <taxon>Myrtoideae</taxon>
        <taxon>Eucalypteae</taxon>
        <taxon>Eucalyptus</taxon>
    </lineage>
</organism>
<evidence type="ECO:0000256" key="1">
    <source>
        <dbReference type="ARBA" id="ARBA00004123"/>
    </source>
</evidence>
<proteinExistence type="predicted"/>
<evidence type="ECO:0000256" key="3">
    <source>
        <dbReference type="SAM" id="Coils"/>
    </source>
</evidence>
<dbReference type="EMBL" id="JBJKBG010000004">
    <property type="protein sequence ID" value="KAL3743787.1"/>
    <property type="molecule type" value="Genomic_DNA"/>
</dbReference>
<keyword evidence="2" id="KW-0539">Nucleus</keyword>
<evidence type="ECO:0000256" key="2">
    <source>
        <dbReference type="ARBA" id="ARBA00023242"/>
    </source>
</evidence>
<dbReference type="InterPro" id="IPR008501">
    <property type="entry name" value="THOC7/Mft1"/>
</dbReference>
<gene>
    <name evidence="5" type="ORF">ACJRO7_018969</name>
</gene>
<feature type="compositionally biased region" description="Polar residues" evidence="4">
    <location>
        <begin position="146"/>
        <end position="158"/>
    </location>
</feature>
<keyword evidence="6" id="KW-1185">Reference proteome</keyword>
<feature type="coiled-coil region" evidence="3">
    <location>
        <begin position="97"/>
        <end position="124"/>
    </location>
</feature>
<protein>
    <submittedName>
        <fullName evidence="5">Uncharacterized protein</fullName>
    </submittedName>
</protein>